<dbReference type="AlphaFoldDB" id="A0A7S3QMR7"/>
<dbReference type="Gene3D" id="1.10.3430.10">
    <property type="entry name" value="Ammonium transporter AmtB like domains"/>
    <property type="match status" value="1"/>
</dbReference>
<feature type="transmembrane region" description="Helical" evidence="8">
    <location>
        <begin position="351"/>
        <end position="370"/>
    </location>
</feature>
<feature type="compositionally biased region" description="Polar residues" evidence="9">
    <location>
        <begin position="507"/>
        <end position="517"/>
    </location>
</feature>
<feature type="transmembrane region" description="Helical" evidence="8">
    <location>
        <begin position="149"/>
        <end position="167"/>
    </location>
</feature>
<evidence type="ECO:0000256" key="4">
    <source>
        <dbReference type="ARBA" id="ARBA00022692"/>
    </source>
</evidence>
<organism evidence="11">
    <name type="scientific">Dunaliella tertiolecta</name>
    <name type="common">Green alga</name>
    <dbReference type="NCBI Taxonomy" id="3047"/>
    <lineage>
        <taxon>Eukaryota</taxon>
        <taxon>Viridiplantae</taxon>
        <taxon>Chlorophyta</taxon>
        <taxon>core chlorophytes</taxon>
        <taxon>Chlorophyceae</taxon>
        <taxon>CS clade</taxon>
        <taxon>Chlamydomonadales</taxon>
        <taxon>Dunaliellaceae</taxon>
        <taxon>Dunaliella</taxon>
    </lineage>
</organism>
<dbReference type="InterPro" id="IPR029020">
    <property type="entry name" value="Ammonium/urea_transptr"/>
</dbReference>
<evidence type="ECO:0000256" key="7">
    <source>
        <dbReference type="ARBA" id="ARBA00023177"/>
    </source>
</evidence>
<dbReference type="GO" id="GO:0008519">
    <property type="term" value="F:ammonium channel activity"/>
    <property type="evidence" value="ECO:0007669"/>
    <property type="project" value="InterPro"/>
</dbReference>
<dbReference type="GO" id="GO:0097272">
    <property type="term" value="P:ammonium homeostasis"/>
    <property type="evidence" value="ECO:0007669"/>
    <property type="project" value="TreeGrafter"/>
</dbReference>
<comment type="similarity">
    <text evidence="2 8">Belongs to the ammonia transporter channel (TC 1.A.11.2) family.</text>
</comment>
<protein>
    <recommendedName>
        <fullName evidence="8">Ammonium transporter</fullName>
    </recommendedName>
</protein>
<dbReference type="InterPro" id="IPR001905">
    <property type="entry name" value="Ammonium_transpt"/>
</dbReference>
<proteinExistence type="inferred from homology"/>
<keyword evidence="5 8" id="KW-1133">Transmembrane helix</keyword>
<evidence type="ECO:0000256" key="2">
    <source>
        <dbReference type="ARBA" id="ARBA00005887"/>
    </source>
</evidence>
<evidence type="ECO:0000256" key="5">
    <source>
        <dbReference type="ARBA" id="ARBA00022989"/>
    </source>
</evidence>
<feature type="transmembrane region" description="Helical" evidence="8">
    <location>
        <begin position="101"/>
        <end position="120"/>
    </location>
</feature>
<feature type="region of interest" description="Disordered" evidence="9">
    <location>
        <begin position="606"/>
        <end position="638"/>
    </location>
</feature>
<comment type="subcellular location">
    <subcellularLocation>
        <location evidence="8">Cell membrane</location>
        <topology evidence="8">Multi-pass membrane protein</topology>
    </subcellularLocation>
    <subcellularLocation>
        <location evidence="1">Membrane</location>
        <topology evidence="1">Multi-pass membrane protein</topology>
    </subcellularLocation>
</comment>
<evidence type="ECO:0000256" key="8">
    <source>
        <dbReference type="RuleBase" id="RU362002"/>
    </source>
</evidence>
<accession>A0A7S3QMR7</accession>
<gene>
    <name evidence="11" type="ORF">DTER00134_LOCUS2082</name>
</gene>
<feature type="domain" description="Ammonium transporter AmtB-like" evidence="10">
    <location>
        <begin position="66"/>
        <end position="477"/>
    </location>
</feature>
<dbReference type="PANTHER" id="PTHR11730">
    <property type="entry name" value="AMMONIUM TRANSPORTER"/>
    <property type="match status" value="1"/>
</dbReference>
<feature type="transmembrane region" description="Helical" evidence="8">
    <location>
        <begin position="219"/>
        <end position="242"/>
    </location>
</feature>
<feature type="region of interest" description="Disordered" evidence="9">
    <location>
        <begin position="475"/>
        <end position="521"/>
    </location>
</feature>
<evidence type="ECO:0000313" key="11">
    <source>
        <dbReference type="EMBL" id="CAE0487038.1"/>
    </source>
</evidence>
<keyword evidence="4 8" id="KW-0812">Transmembrane</keyword>
<sequence length="638" mass="68947">MSGNCSDAQYEELVRITASEQAASAVCALDVATLGVQNALLQWTVSRIQAQEQRSKEMEYGIDASFLLMSAYQVFLMQAGFALYAAGVVRAKNIAMVLLKNFMDACIAALSFWLVGYAFAFGAKDNTNGFIGHSDFALQESEEKEPTNYAYWFWNWAFSAAATTILSGSIAERATFHSYLMYSFFMTIFVYPVVAHWMWSDDGWLNPHNPSAILGSGAIDFAGTSVVHLMGGFASVVGSIATGPRTGRFDSLLPRSAFKGGSPALYVLGTFLLWFGWYGFNPGSFLGVHNYHLAEGVSRAAVCTTLSTGTAAIFTLFLSYGRTHTWDLLAVCTGALAGLVSITGGCAVVTPWASVVCGVVAAPILVYGEVMMEWLKIDDPVSAFPVHGLCGIWGMLFTGFLAKEEYVVAVYDKPMGERHKGAFYNGSGDLLLNQVISIGVIMGWTVFWMSCLFFGMRFLGILRVPLEEEAMGMDRKAGGDQEGKLVDPKGDTKLASTGYMPPLPGYSPTSSPDNTQHPRQHRVNGPTLVTISEGGYTPNVTFAGSGPQVSEPISNGSTHMVSADGGSPRTVAGHQVVPIDANLPIANAQKSKQVAAKTMTPKDMEMQLQAKEQEGKEGRKGSLGPGWDEFFWKSENQR</sequence>
<evidence type="ECO:0000256" key="3">
    <source>
        <dbReference type="ARBA" id="ARBA00022448"/>
    </source>
</evidence>
<evidence type="ECO:0000256" key="6">
    <source>
        <dbReference type="ARBA" id="ARBA00023136"/>
    </source>
</evidence>
<feature type="compositionally biased region" description="Basic and acidic residues" evidence="9">
    <location>
        <begin position="606"/>
        <end position="620"/>
    </location>
</feature>
<feature type="transmembrane region" description="Helical" evidence="8">
    <location>
        <begin position="382"/>
        <end position="402"/>
    </location>
</feature>
<dbReference type="InterPro" id="IPR024041">
    <property type="entry name" value="NH4_transpt_AmtB-like_dom"/>
</dbReference>
<feature type="transmembrane region" description="Helical" evidence="8">
    <location>
        <begin position="66"/>
        <end position="89"/>
    </location>
</feature>
<evidence type="ECO:0000259" key="10">
    <source>
        <dbReference type="Pfam" id="PF00909"/>
    </source>
</evidence>
<keyword evidence="6 8" id="KW-0472">Membrane</keyword>
<evidence type="ECO:0000256" key="1">
    <source>
        <dbReference type="ARBA" id="ARBA00004141"/>
    </source>
</evidence>
<feature type="transmembrane region" description="Helical" evidence="8">
    <location>
        <begin position="328"/>
        <end position="345"/>
    </location>
</feature>
<dbReference type="NCBIfam" id="TIGR00836">
    <property type="entry name" value="amt"/>
    <property type="match status" value="1"/>
</dbReference>
<dbReference type="EMBL" id="HBIP01004351">
    <property type="protein sequence ID" value="CAE0487038.1"/>
    <property type="molecule type" value="Transcribed_RNA"/>
</dbReference>
<reference evidence="11" key="1">
    <citation type="submission" date="2021-01" db="EMBL/GenBank/DDBJ databases">
        <authorList>
            <person name="Corre E."/>
            <person name="Pelletier E."/>
            <person name="Niang G."/>
            <person name="Scheremetjew M."/>
            <person name="Finn R."/>
            <person name="Kale V."/>
            <person name="Holt S."/>
            <person name="Cochrane G."/>
            <person name="Meng A."/>
            <person name="Brown T."/>
            <person name="Cohen L."/>
        </authorList>
    </citation>
    <scope>NUCLEOTIDE SEQUENCE</scope>
    <source>
        <strain evidence="11">CCMP1320</strain>
    </source>
</reference>
<dbReference type="Pfam" id="PF00909">
    <property type="entry name" value="Ammonium_transp"/>
    <property type="match status" value="1"/>
</dbReference>
<dbReference type="SUPFAM" id="SSF111352">
    <property type="entry name" value="Ammonium transporter"/>
    <property type="match status" value="1"/>
</dbReference>
<evidence type="ECO:0000256" key="9">
    <source>
        <dbReference type="SAM" id="MobiDB-lite"/>
    </source>
</evidence>
<dbReference type="FunFam" id="1.10.3430.10:FF:000008">
    <property type="entry name" value="Ammonium transporter"/>
    <property type="match status" value="1"/>
</dbReference>
<dbReference type="PANTHER" id="PTHR11730:SF6">
    <property type="entry name" value="AMMONIUM TRANSPORTER"/>
    <property type="match status" value="1"/>
</dbReference>
<feature type="transmembrane region" description="Helical" evidence="8">
    <location>
        <begin position="300"/>
        <end position="321"/>
    </location>
</feature>
<name>A0A7S3QMR7_DUNTE</name>
<feature type="transmembrane region" description="Helical" evidence="8">
    <location>
        <begin position="179"/>
        <end position="199"/>
    </location>
</feature>
<keyword evidence="3 8" id="KW-0813">Transport</keyword>
<feature type="transmembrane region" description="Helical" evidence="8">
    <location>
        <begin position="263"/>
        <end position="280"/>
    </location>
</feature>
<feature type="transmembrane region" description="Helical" evidence="8">
    <location>
        <begin position="435"/>
        <end position="455"/>
    </location>
</feature>
<dbReference type="GO" id="GO:0005886">
    <property type="term" value="C:plasma membrane"/>
    <property type="evidence" value="ECO:0007669"/>
    <property type="project" value="UniProtKB-SubCell"/>
</dbReference>
<keyword evidence="7 8" id="KW-0924">Ammonia transport</keyword>
<feature type="compositionally biased region" description="Basic and acidic residues" evidence="9">
    <location>
        <begin position="475"/>
        <end position="492"/>
    </location>
</feature>